<dbReference type="Gene3D" id="3.40.190.10">
    <property type="entry name" value="Periplasmic binding protein-like II"/>
    <property type="match status" value="1"/>
</dbReference>
<feature type="chain" id="PRO_5023114050" evidence="2">
    <location>
        <begin position="26"/>
        <end position="323"/>
    </location>
</feature>
<dbReference type="Proteomes" id="UP000325116">
    <property type="component" value="Unassembled WGS sequence"/>
</dbReference>
<dbReference type="RefSeq" id="WP_147757973.1">
    <property type="nucleotide sequence ID" value="NZ_SAXT01000003.1"/>
</dbReference>
<dbReference type="SUPFAM" id="SSF53850">
    <property type="entry name" value="Periplasmic binding protein-like II"/>
    <property type="match status" value="1"/>
</dbReference>
<name>A0A5C8CJC0_9SPIR</name>
<dbReference type="CDD" id="cd07012">
    <property type="entry name" value="PBP2_Bug_TTT"/>
    <property type="match status" value="1"/>
</dbReference>
<accession>A0A5C8CJC0</accession>
<dbReference type="EMBL" id="SAXT01000003">
    <property type="protein sequence ID" value="TXJ12743.1"/>
    <property type="molecule type" value="Genomic_DNA"/>
</dbReference>
<feature type="signal peptide" evidence="2">
    <location>
        <begin position="1"/>
        <end position="25"/>
    </location>
</feature>
<evidence type="ECO:0000256" key="2">
    <source>
        <dbReference type="SAM" id="SignalP"/>
    </source>
</evidence>
<dbReference type="InterPro" id="IPR005064">
    <property type="entry name" value="BUG"/>
</dbReference>
<dbReference type="InterPro" id="IPR042100">
    <property type="entry name" value="Bug_dom1"/>
</dbReference>
<organism evidence="3 4">
    <name type="scientific">Brachyspira aalborgi</name>
    <dbReference type="NCBI Taxonomy" id="29522"/>
    <lineage>
        <taxon>Bacteria</taxon>
        <taxon>Pseudomonadati</taxon>
        <taxon>Spirochaetota</taxon>
        <taxon>Spirochaetia</taxon>
        <taxon>Brachyspirales</taxon>
        <taxon>Brachyspiraceae</taxon>
        <taxon>Brachyspira</taxon>
    </lineage>
</organism>
<dbReference type="PANTHER" id="PTHR42928">
    <property type="entry name" value="TRICARBOXYLATE-BINDING PROTEIN"/>
    <property type="match status" value="1"/>
</dbReference>
<dbReference type="AlphaFoldDB" id="A0A5C8CJC0"/>
<keyword evidence="2" id="KW-0732">Signal</keyword>
<dbReference type="Pfam" id="PF03401">
    <property type="entry name" value="TctC"/>
    <property type="match status" value="1"/>
</dbReference>
<evidence type="ECO:0000256" key="1">
    <source>
        <dbReference type="ARBA" id="ARBA00006987"/>
    </source>
</evidence>
<dbReference type="Gene3D" id="3.40.190.150">
    <property type="entry name" value="Bordetella uptake gene, domain 1"/>
    <property type="match status" value="1"/>
</dbReference>
<dbReference type="PIRSF" id="PIRSF017082">
    <property type="entry name" value="YflP"/>
    <property type="match status" value="1"/>
</dbReference>
<dbReference type="PANTHER" id="PTHR42928:SF5">
    <property type="entry name" value="BLR1237 PROTEIN"/>
    <property type="match status" value="1"/>
</dbReference>
<evidence type="ECO:0000313" key="3">
    <source>
        <dbReference type="EMBL" id="TXJ12743.1"/>
    </source>
</evidence>
<gene>
    <name evidence="3" type="ORF">EPJ80_03845</name>
</gene>
<reference evidence="3 4" key="1">
    <citation type="journal article" date="1992" name="Lakartidningen">
        <title>[Penicillin V and not amoxicillin is the first choice preparation in acute otitis].</title>
        <authorList>
            <person name="Kamme C."/>
            <person name="Lundgren K."/>
            <person name="Prellner K."/>
        </authorList>
    </citation>
    <scope>NUCLEOTIDE SEQUENCE [LARGE SCALE GENOMIC DNA]</scope>
    <source>
        <strain evidence="3 4">W1</strain>
    </source>
</reference>
<proteinExistence type="inferred from homology"/>
<comment type="similarity">
    <text evidence="1">Belongs to the UPF0065 (bug) family.</text>
</comment>
<comment type="caution">
    <text evidence="3">The sequence shown here is derived from an EMBL/GenBank/DDBJ whole genome shotgun (WGS) entry which is preliminary data.</text>
</comment>
<sequence>MKRTKKLLTLIFALTCIFTFLSCSQKEEEFPSKNVTVIIPNAPGGGTDRSVRGILEVAKKYSKANFIAENRPGAATAIGTSAIANAKADGYTIGAITVESVILPHVGQMPVDYTAFKPLAFTIGEPSVLTIKTDDKRFSNLKEFIEYAKANPGKLKVGTSGVNSIWYIGALLLKESLGIDFTIIPYESGSSDTVAALVGGHIDATTVGPGNVKNQVDANVLKSLAILTEERSPLFPDLPTIVEEANIEPFTIRAWALMVCPAKVSDEVYNYWNDVFTKASQDEEFKNFLNMQGLIMPVGMENAEEVLKSDNELYKRVIESIQQ</sequence>
<evidence type="ECO:0000313" key="4">
    <source>
        <dbReference type="Proteomes" id="UP000325116"/>
    </source>
</evidence>
<protein>
    <submittedName>
        <fullName evidence="3">Tripartite tricarboxylate transporter substrate binding protein</fullName>
    </submittedName>
</protein>
<dbReference type="PROSITE" id="PS51257">
    <property type="entry name" value="PROKAR_LIPOPROTEIN"/>
    <property type="match status" value="1"/>
</dbReference>